<feature type="transmembrane region" description="Helical" evidence="1">
    <location>
        <begin position="125"/>
        <end position="151"/>
    </location>
</feature>
<keyword evidence="1" id="KW-1133">Transmembrane helix</keyword>
<dbReference type="AlphaFoldDB" id="A0ABD1E8F3"/>
<comment type="caution">
    <text evidence="2">The sequence shown here is derived from an EMBL/GenBank/DDBJ whole genome shotgun (WGS) entry which is preliminary data.</text>
</comment>
<dbReference type="EMBL" id="JBDJPC010000009">
    <property type="protein sequence ID" value="KAL1490850.1"/>
    <property type="molecule type" value="Genomic_DNA"/>
</dbReference>
<protein>
    <recommendedName>
        <fullName evidence="4">Gustatory receptor</fullName>
    </recommendedName>
</protein>
<evidence type="ECO:0000256" key="1">
    <source>
        <dbReference type="SAM" id="Phobius"/>
    </source>
</evidence>
<evidence type="ECO:0008006" key="4">
    <source>
        <dbReference type="Google" id="ProtNLM"/>
    </source>
</evidence>
<feature type="transmembrane region" description="Helical" evidence="1">
    <location>
        <begin position="6"/>
        <end position="30"/>
    </location>
</feature>
<feature type="transmembrane region" description="Helical" evidence="1">
    <location>
        <begin position="82"/>
        <end position="104"/>
    </location>
</feature>
<sequence>MFFYLTFLQMLLLLAISSHLSKLLIIFIDLIEQVPKTVSSKYTVMGIISGVPLITIFGNHLAYKSMNLNLKSWWIIRSSLAFNIFLTVVSIITGLFIFIYLLIVNKLKRLMTMRKQHESMTKEKWMIALIRRAACMFLAVLGFIVSSTIYINNQNLLWSIYQFGGVNIIMGLSTVVCYIFNCELGLKYLFTKQPKIDDKNYFSVDLTEPLHFTIQKETEILNQSPGQGLQSQISLRPLDNYKIVTGKTQAISNAFESCLQTSSNFCTDLNSLTDSKSSIRNEKNHTTPMDITKTNISCFNAYNNFSQSPDILTATNLDLVVAHSICTSTKSRAVQNFEVPPLLKNEHKPMTEPKTVRIIFPPQVIVTPDEDSVQIQCERRIKQLSNGEGDDDGKHVETLLNKQENLNTITTTTTTTDETRRVTFKGDKDHLDGVLDRISHDLDYLLNRGEDNIESSSSISIKKHMTNTDSEKILSELLLNDDTPTLDSILLRTNC</sequence>
<keyword evidence="3" id="KW-1185">Reference proteome</keyword>
<keyword evidence="1" id="KW-0472">Membrane</keyword>
<feature type="transmembrane region" description="Helical" evidence="1">
    <location>
        <begin position="157"/>
        <end position="180"/>
    </location>
</feature>
<organism evidence="2 3">
    <name type="scientific">Hypothenemus hampei</name>
    <name type="common">Coffee berry borer</name>
    <dbReference type="NCBI Taxonomy" id="57062"/>
    <lineage>
        <taxon>Eukaryota</taxon>
        <taxon>Metazoa</taxon>
        <taxon>Ecdysozoa</taxon>
        <taxon>Arthropoda</taxon>
        <taxon>Hexapoda</taxon>
        <taxon>Insecta</taxon>
        <taxon>Pterygota</taxon>
        <taxon>Neoptera</taxon>
        <taxon>Endopterygota</taxon>
        <taxon>Coleoptera</taxon>
        <taxon>Polyphaga</taxon>
        <taxon>Cucujiformia</taxon>
        <taxon>Curculionidae</taxon>
        <taxon>Scolytinae</taxon>
        <taxon>Hypothenemus</taxon>
    </lineage>
</organism>
<evidence type="ECO:0000313" key="2">
    <source>
        <dbReference type="EMBL" id="KAL1490850.1"/>
    </source>
</evidence>
<dbReference type="Proteomes" id="UP001566132">
    <property type="component" value="Unassembled WGS sequence"/>
</dbReference>
<name>A0ABD1E8F3_HYPHA</name>
<feature type="transmembrane region" description="Helical" evidence="1">
    <location>
        <begin position="42"/>
        <end position="62"/>
    </location>
</feature>
<accession>A0ABD1E8F3</accession>
<reference evidence="2 3" key="1">
    <citation type="submission" date="2024-05" db="EMBL/GenBank/DDBJ databases">
        <title>Genetic variation in Jamaican populations of the coffee berry borer (Hypothenemus hampei).</title>
        <authorList>
            <person name="Errbii M."/>
            <person name="Myrie A."/>
        </authorList>
    </citation>
    <scope>NUCLEOTIDE SEQUENCE [LARGE SCALE GENOMIC DNA]</scope>
    <source>
        <strain evidence="2">JA-Hopewell-2020-01-JO</strain>
        <tissue evidence="2">Whole body</tissue>
    </source>
</reference>
<gene>
    <name evidence="2" type="ORF">ABEB36_011535</name>
</gene>
<evidence type="ECO:0000313" key="3">
    <source>
        <dbReference type="Proteomes" id="UP001566132"/>
    </source>
</evidence>
<proteinExistence type="predicted"/>
<keyword evidence="1" id="KW-0812">Transmembrane</keyword>